<dbReference type="EMBL" id="HACA01010917">
    <property type="protein sequence ID" value="CDW28278.1"/>
    <property type="molecule type" value="Transcribed_RNA"/>
</dbReference>
<proteinExistence type="predicted"/>
<organism evidence="1">
    <name type="scientific">Lepeophtheirus salmonis</name>
    <name type="common">Salmon louse</name>
    <name type="synonym">Caligus salmonis</name>
    <dbReference type="NCBI Taxonomy" id="72036"/>
    <lineage>
        <taxon>Eukaryota</taxon>
        <taxon>Metazoa</taxon>
        <taxon>Ecdysozoa</taxon>
        <taxon>Arthropoda</taxon>
        <taxon>Crustacea</taxon>
        <taxon>Multicrustacea</taxon>
        <taxon>Hexanauplia</taxon>
        <taxon>Copepoda</taxon>
        <taxon>Siphonostomatoida</taxon>
        <taxon>Caligidae</taxon>
        <taxon>Lepeophtheirus</taxon>
    </lineage>
</organism>
<evidence type="ECO:0000313" key="1">
    <source>
        <dbReference type="EMBL" id="CDW28278.1"/>
    </source>
</evidence>
<sequence length="73" mass="8672">MSSWNNIIRSNMIMRNFIARQYYRLQFCCNLYFIRMTKLLNDKETCQDRSLLICHNTPYITSSVSELLGPEAT</sequence>
<accession>A0A0K2TQI3</accession>
<reference evidence="1" key="1">
    <citation type="submission" date="2014-05" db="EMBL/GenBank/DDBJ databases">
        <authorList>
            <person name="Chronopoulou M."/>
        </authorList>
    </citation>
    <scope>NUCLEOTIDE SEQUENCE</scope>
    <source>
        <tissue evidence="1">Whole organism</tissue>
    </source>
</reference>
<name>A0A0K2TQI3_LEPSM</name>
<protein>
    <submittedName>
        <fullName evidence="1">Uncharacterized protein</fullName>
    </submittedName>
</protein>
<dbReference type="AlphaFoldDB" id="A0A0K2TQI3"/>